<reference evidence="2" key="1">
    <citation type="submission" date="2022-11" db="UniProtKB">
        <authorList>
            <consortium name="WormBaseParasite"/>
        </authorList>
    </citation>
    <scope>IDENTIFICATION</scope>
</reference>
<protein>
    <submittedName>
        <fullName evidence="2">SCP domain-containing protein</fullName>
    </submittedName>
</protein>
<evidence type="ECO:0000313" key="2">
    <source>
        <dbReference type="WBParaSite" id="ES5_v2.g11658.t1"/>
    </source>
</evidence>
<evidence type="ECO:0000313" key="1">
    <source>
        <dbReference type="Proteomes" id="UP000887579"/>
    </source>
</evidence>
<proteinExistence type="predicted"/>
<dbReference type="Proteomes" id="UP000887579">
    <property type="component" value="Unplaced"/>
</dbReference>
<organism evidence="1 2">
    <name type="scientific">Panagrolaimus sp. ES5</name>
    <dbReference type="NCBI Taxonomy" id="591445"/>
    <lineage>
        <taxon>Eukaryota</taxon>
        <taxon>Metazoa</taxon>
        <taxon>Ecdysozoa</taxon>
        <taxon>Nematoda</taxon>
        <taxon>Chromadorea</taxon>
        <taxon>Rhabditida</taxon>
        <taxon>Tylenchina</taxon>
        <taxon>Panagrolaimomorpha</taxon>
        <taxon>Panagrolaimoidea</taxon>
        <taxon>Panagrolaimidae</taxon>
        <taxon>Panagrolaimus</taxon>
    </lineage>
</organism>
<sequence length="265" mass="29382">MFAIQPFIIFGIFLFASSSMAQLIGTSCSNPNLLMTPTLRKQVLSYINLARSNLKAGQLLLANNEYALQPITMRRLTWSCEVEEDMHEIAGEVCQTGILTFDNVTWQNNAADLSHAELVSGGLNILDIAMQYQNYLSEHTIYTGTASSAMISFLHDKAETAACAIRDCLHSSGSFTSNYLYCKITPDVQFGEKVYEVSPNAVANWPSEDVICPEVYGLEIATRQMILEKVNAVRRKIQQGTYFLQNSLPALQAVNMTDLVSLNCP</sequence>
<accession>A0AC34F481</accession>
<dbReference type="WBParaSite" id="ES5_v2.g11658.t1">
    <property type="protein sequence ID" value="ES5_v2.g11658.t1"/>
    <property type="gene ID" value="ES5_v2.g11658"/>
</dbReference>
<name>A0AC34F481_9BILA</name>